<dbReference type="GO" id="GO:0019988">
    <property type="term" value="P:charged-tRNA amino acid modification"/>
    <property type="evidence" value="ECO:0007669"/>
    <property type="project" value="InterPro"/>
</dbReference>
<feature type="compositionally biased region" description="Polar residues" evidence="1">
    <location>
        <begin position="313"/>
        <end position="327"/>
    </location>
</feature>
<dbReference type="EMBL" id="JACCJC010000001">
    <property type="protein sequence ID" value="KAF6241806.1"/>
    <property type="molecule type" value="Genomic_DNA"/>
</dbReference>
<evidence type="ECO:0000259" key="3">
    <source>
        <dbReference type="Pfam" id="PF17184"/>
    </source>
</evidence>
<dbReference type="GO" id="GO:0005737">
    <property type="term" value="C:cytoplasm"/>
    <property type="evidence" value="ECO:0007669"/>
    <property type="project" value="TreeGrafter"/>
</dbReference>
<name>A0A8H6G795_9LECA</name>
<dbReference type="PANTHER" id="PTHR31811:SF0">
    <property type="entry name" value="TRNA A64-2'-O-RIBOSYLPHOSPHATE TRANSFERASE"/>
    <property type="match status" value="1"/>
</dbReference>
<keyword evidence="5" id="KW-1185">Reference proteome</keyword>
<feature type="domain" description="Rit1 DUSP-like" evidence="2">
    <location>
        <begin position="221"/>
        <end position="330"/>
    </location>
</feature>
<evidence type="ECO:0000259" key="2">
    <source>
        <dbReference type="Pfam" id="PF04179"/>
    </source>
</evidence>
<dbReference type="Pfam" id="PF17184">
    <property type="entry name" value="Rit1_C"/>
    <property type="match status" value="1"/>
</dbReference>
<evidence type="ECO:0008006" key="6">
    <source>
        <dbReference type="Google" id="ProtNLM"/>
    </source>
</evidence>
<dbReference type="InterPro" id="IPR033421">
    <property type="entry name" value="Rit1_DUSP-like"/>
</dbReference>
<organism evidence="4 5">
    <name type="scientific">Letharia columbiana</name>
    <dbReference type="NCBI Taxonomy" id="112416"/>
    <lineage>
        <taxon>Eukaryota</taxon>
        <taxon>Fungi</taxon>
        <taxon>Dikarya</taxon>
        <taxon>Ascomycota</taxon>
        <taxon>Pezizomycotina</taxon>
        <taxon>Lecanoromycetes</taxon>
        <taxon>OSLEUM clade</taxon>
        <taxon>Lecanoromycetidae</taxon>
        <taxon>Lecanorales</taxon>
        <taxon>Lecanorineae</taxon>
        <taxon>Parmeliaceae</taxon>
        <taxon>Letharia</taxon>
    </lineage>
</organism>
<dbReference type="InterPro" id="IPR007306">
    <property type="entry name" value="Rit1"/>
</dbReference>
<sequence length="335" mass="36448">MPDALSKTIPIWCAVINRLLFGEMHESHKLGTPKEVVGASEHAQIEALLYGFVDDVKDLGLDLSSLRSVLKKPLRPSWVTHDSTSTHETGPSTHYHTIICCTASRRVFGAEMSEDGYIQGAGDDSEGWSNGLTPTLFWRHSEQLLAAVEVDMPCLIQGLTTTHQDHGAASSDAVKLGLTRLHIGTLSSAAQAEQYDGIVICGDATPSMPDQKAKDETGKRTLDLLCGNGKLGSRALRSQLPRIPPFIASLPDYGSPPKILFVCPTGKDLSVGTALTVLCLFFDNKYRFSRHATSTSIDKALIRRRLALITTAKPDTNPSRSTLQSVHSFLMPRLD</sequence>
<dbReference type="OrthoDB" id="45256at2759"/>
<reference evidence="4 5" key="1">
    <citation type="journal article" date="2020" name="Genomics">
        <title>Complete, high-quality genomes from long-read metagenomic sequencing of two wolf lichen thalli reveals enigmatic genome architecture.</title>
        <authorList>
            <person name="McKenzie S.K."/>
            <person name="Walston R.F."/>
            <person name="Allen J.L."/>
        </authorList>
    </citation>
    <scope>NUCLEOTIDE SEQUENCE [LARGE SCALE GENOMIC DNA]</scope>
    <source>
        <strain evidence="4">WasteWater2</strain>
    </source>
</reference>
<dbReference type="RefSeq" id="XP_037171046.1">
    <property type="nucleotide sequence ID" value="XM_037302467.1"/>
</dbReference>
<feature type="domain" description="Rit1 N-terminal" evidence="3">
    <location>
        <begin position="1"/>
        <end position="159"/>
    </location>
</feature>
<dbReference type="Proteomes" id="UP000578531">
    <property type="component" value="Unassembled WGS sequence"/>
</dbReference>
<dbReference type="GeneID" id="59282197"/>
<proteinExistence type="predicted"/>
<evidence type="ECO:0000313" key="5">
    <source>
        <dbReference type="Proteomes" id="UP000578531"/>
    </source>
</evidence>
<gene>
    <name evidence="4" type="ORF">HO173_000518</name>
</gene>
<dbReference type="AlphaFoldDB" id="A0A8H6G795"/>
<dbReference type="PANTHER" id="PTHR31811">
    <property type="entry name" value="TRNA A64-2'-O-RIBOSYLPHOSPHATE TRANSFERASE"/>
    <property type="match status" value="1"/>
</dbReference>
<evidence type="ECO:0000256" key="1">
    <source>
        <dbReference type="SAM" id="MobiDB-lite"/>
    </source>
</evidence>
<feature type="region of interest" description="Disordered" evidence="1">
    <location>
        <begin position="313"/>
        <end position="335"/>
    </location>
</feature>
<comment type="caution">
    <text evidence="4">The sequence shown here is derived from an EMBL/GenBank/DDBJ whole genome shotgun (WGS) entry which is preliminary data.</text>
</comment>
<dbReference type="GO" id="GO:0043399">
    <property type="term" value="F:tRNA adenosine(64)-2'-O-ribosylphosphate transferase activity"/>
    <property type="evidence" value="ECO:0007669"/>
    <property type="project" value="InterPro"/>
</dbReference>
<evidence type="ECO:0000313" key="4">
    <source>
        <dbReference type="EMBL" id="KAF6241806.1"/>
    </source>
</evidence>
<dbReference type="InterPro" id="IPR033449">
    <property type="entry name" value="Rit1_N"/>
</dbReference>
<dbReference type="Pfam" id="PF04179">
    <property type="entry name" value="Init_tRNA_PT"/>
    <property type="match status" value="1"/>
</dbReference>
<accession>A0A8H6G795</accession>
<protein>
    <recommendedName>
        <fullName evidence="6">Initiator tRNA phosphoribosyl transferase</fullName>
    </recommendedName>
</protein>